<feature type="compositionally biased region" description="Basic and acidic residues" evidence="2">
    <location>
        <begin position="812"/>
        <end position="832"/>
    </location>
</feature>
<dbReference type="EMBL" id="ABYK01000007">
    <property type="protein sequence ID" value="EDZ95882.1"/>
    <property type="molecule type" value="Genomic_DNA"/>
</dbReference>
<feature type="region of interest" description="Disordered" evidence="2">
    <location>
        <begin position="1"/>
        <end position="111"/>
    </location>
</feature>
<evidence type="ECO:0000256" key="1">
    <source>
        <dbReference type="SAM" id="Coils"/>
    </source>
</evidence>
<dbReference type="Proteomes" id="UP000004061">
    <property type="component" value="Unassembled WGS sequence"/>
</dbReference>
<protein>
    <recommendedName>
        <fullName evidence="3">eCIS core domain-containing protein</fullName>
    </recommendedName>
</protein>
<keyword evidence="1" id="KW-0175">Coiled coil</keyword>
<dbReference type="RefSeq" id="WP_006668615.1">
    <property type="nucleotide sequence ID" value="NZ_ABYK01000007.1"/>
</dbReference>
<dbReference type="AlphaFoldDB" id="B5VXN5"/>
<feature type="compositionally biased region" description="Polar residues" evidence="2">
    <location>
        <begin position="158"/>
        <end position="172"/>
    </location>
</feature>
<comment type="caution">
    <text evidence="4">The sequence shown here is derived from an EMBL/GenBank/DDBJ whole genome shotgun (WGS) entry which is preliminary data.</text>
</comment>
<feature type="compositionally biased region" description="Acidic residues" evidence="2">
    <location>
        <begin position="186"/>
        <end position="197"/>
    </location>
</feature>
<keyword evidence="5" id="KW-1185">Reference proteome</keyword>
<proteinExistence type="predicted"/>
<sequence length="888" mass="100886">MKIQRRKKRQNESPAAPVQAQFQSRPFQDANFAPPDKQAPPPEREFQGEASGFDLGSIPLFSNGNSTPTQPIQRSEEEDVQMQAESKSPLHGRFQALAQRDNPKNWTPQQPIQAKLTVGAVGDKYEQEADRVADVVVDRIQSPPSSPEVQKQEEETLQQKPQLSTPPTISQLQKKEELSNTLQRESEEEEFDDDNDDVQMKPQTAEAGGEVSADFESSLRREKGGGQPLNENLQSQMGRAMGADFGGVRIHQNSPANQLNQSIQAKAFTTGKDIFFKQGEYQPESRGGQKLIAHELTHVVQQGGASNNRAVQADFIHPMIQRELSPKQIEHANAIRKARDLPLLYSLESVWAKADNLGNVDLPGARKILETAFHSNWFLAQEYLLDTSKWVKQGKEKKEAKAKLDNFKKLMKIFIKLRKEETNQLLEDIQKELRKQNQFQKLEPQRVLDWGSAGSTSLTSDIDYNLKGAGSIQAVSLFNKYFKTKLNWALDPGTVYDVNVYAQDFMTPSPKGKPFDKNQEQNTITPVQEIQELNSSQARESLGFEAFSLNQDVWSMLKMRIYMSESEWNNYKQEMLQNPQGNDSSDAIARQLQIEAQIQDAEKYYQDYTNNLQDKIMEIEKSGYEVYKKMRAMLDQGKNHLSKHQSEESKKMMAANLIYEEKLQKVSQLRQELQELKSSENVKESAIKAVGIKIKNALSEAIIYSNEAYFTQGAVHFSVIGQQIGKGESTLIMSEEEHLHSFREQVGDTLKVLSNYQDNQIIKAAMKAGKYIDRMAKSAIPIMDKNQPVGYQKLAEIGAEAAKLKSDKTKVEELRDKSSDKGLDEKEKKELSDLQNTVKLHDSQFPEYVQTRFKTVAQLRETVIKVGKQVEIDFRKKQRENNQNKNPM</sequence>
<dbReference type="Pfam" id="PF13699">
    <property type="entry name" value="eCIS_core"/>
    <property type="match status" value="1"/>
</dbReference>
<organism evidence="4 5">
    <name type="scientific">Limnospira maxima CS-328</name>
    <dbReference type="NCBI Taxonomy" id="513049"/>
    <lineage>
        <taxon>Bacteria</taxon>
        <taxon>Bacillati</taxon>
        <taxon>Cyanobacteriota</taxon>
        <taxon>Cyanophyceae</taxon>
        <taxon>Oscillatoriophycideae</taxon>
        <taxon>Oscillatoriales</taxon>
        <taxon>Sirenicapillariaceae</taxon>
        <taxon>Limnospira</taxon>
    </lineage>
</organism>
<feature type="domain" description="eCIS core" evidence="3">
    <location>
        <begin position="228"/>
        <end position="305"/>
    </location>
</feature>
<feature type="coiled-coil region" evidence="1">
    <location>
        <begin position="656"/>
        <end position="686"/>
    </location>
</feature>
<evidence type="ECO:0000313" key="5">
    <source>
        <dbReference type="Proteomes" id="UP000004061"/>
    </source>
</evidence>
<evidence type="ECO:0000256" key="2">
    <source>
        <dbReference type="SAM" id="MobiDB-lite"/>
    </source>
</evidence>
<accession>B5VXN5</accession>
<reference evidence="4 5" key="1">
    <citation type="journal article" date="2011" name="Appl. Environ. Microbiol.">
        <title>Contribution of a Sodium Ion Gradient to Energy Conservation during Fermentation in the Cyanobacterium Arthrospira (Spirulina) maxima CS-328.</title>
        <authorList>
            <person name="Carrieri D."/>
            <person name="Ananyev G."/>
            <person name="Lenz O."/>
            <person name="Bryant D.A."/>
            <person name="Dismukes G.C."/>
        </authorList>
    </citation>
    <scope>NUCLEOTIDE SEQUENCE [LARGE SCALE GENOMIC DNA]</scope>
    <source>
        <strain evidence="4 5">CS-328</strain>
    </source>
</reference>
<dbReference type="InterPro" id="IPR025295">
    <property type="entry name" value="eCIS_core_dom"/>
</dbReference>
<feature type="region of interest" description="Disordered" evidence="2">
    <location>
        <begin position="812"/>
        <end position="837"/>
    </location>
</feature>
<evidence type="ECO:0000259" key="3">
    <source>
        <dbReference type="Pfam" id="PF13699"/>
    </source>
</evidence>
<feature type="region of interest" description="Disordered" evidence="2">
    <location>
        <begin position="135"/>
        <end position="232"/>
    </location>
</feature>
<evidence type="ECO:0000313" key="4">
    <source>
        <dbReference type="EMBL" id="EDZ95882.1"/>
    </source>
</evidence>
<feature type="compositionally biased region" description="Polar residues" evidence="2">
    <location>
        <begin position="60"/>
        <end position="73"/>
    </location>
</feature>
<gene>
    <name evidence="4" type="ORF">AmaxDRAFT_1277</name>
</gene>
<name>B5VXN5_LIMMA</name>